<organism evidence="1 2">
    <name type="scientific">Elysia crispata</name>
    <name type="common">lettuce slug</name>
    <dbReference type="NCBI Taxonomy" id="231223"/>
    <lineage>
        <taxon>Eukaryota</taxon>
        <taxon>Metazoa</taxon>
        <taxon>Spiralia</taxon>
        <taxon>Lophotrochozoa</taxon>
        <taxon>Mollusca</taxon>
        <taxon>Gastropoda</taxon>
        <taxon>Heterobranchia</taxon>
        <taxon>Euthyneura</taxon>
        <taxon>Panpulmonata</taxon>
        <taxon>Sacoglossa</taxon>
        <taxon>Placobranchoidea</taxon>
        <taxon>Plakobranchidae</taxon>
        <taxon>Elysia</taxon>
    </lineage>
</organism>
<dbReference type="EMBL" id="JAWDGP010003066">
    <property type="protein sequence ID" value="KAK3777668.1"/>
    <property type="molecule type" value="Genomic_DNA"/>
</dbReference>
<proteinExistence type="predicted"/>
<dbReference type="AlphaFoldDB" id="A0AAE0ZXS3"/>
<name>A0AAE0ZXS3_9GAST</name>
<evidence type="ECO:0000313" key="2">
    <source>
        <dbReference type="Proteomes" id="UP001283361"/>
    </source>
</evidence>
<gene>
    <name evidence="1" type="ORF">RRG08_021779</name>
</gene>
<comment type="caution">
    <text evidence="1">The sequence shown here is derived from an EMBL/GenBank/DDBJ whole genome shotgun (WGS) entry which is preliminary data.</text>
</comment>
<protein>
    <submittedName>
        <fullName evidence="1">Uncharacterized protein</fullName>
    </submittedName>
</protein>
<evidence type="ECO:0000313" key="1">
    <source>
        <dbReference type="EMBL" id="KAK3777668.1"/>
    </source>
</evidence>
<dbReference type="Proteomes" id="UP001283361">
    <property type="component" value="Unassembled WGS sequence"/>
</dbReference>
<sequence>MPARARIDQPCQWLLETEGKTEMGSQLNGQTICRAPPSAGLDETIIDSHFRPTAAVSGSAPDSVLSSTHPSWPFCLFTLLSQTNAQTLQLHNEQPFSYVQQEERSQLPRPVAHCPSEVAVTPSNVHADVTLPALPGLFTRYQVDEVQLTNEHEGGAVVALLNEKILLQF</sequence>
<reference evidence="1" key="1">
    <citation type="journal article" date="2023" name="G3 (Bethesda)">
        <title>A reference genome for the long-term kleptoplast-retaining sea slug Elysia crispata morphotype clarki.</title>
        <authorList>
            <person name="Eastman K.E."/>
            <person name="Pendleton A.L."/>
            <person name="Shaikh M.A."/>
            <person name="Suttiyut T."/>
            <person name="Ogas R."/>
            <person name="Tomko P."/>
            <person name="Gavelis G."/>
            <person name="Widhalm J.R."/>
            <person name="Wisecaver J.H."/>
        </authorList>
    </citation>
    <scope>NUCLEOTIDE SEQUENCE</scope>
    <source>
        <strain evidence="1">ECLA1</strain>
    </source>
</reference>
<accession>A0AAE0ZXS3</accession>
<keyword evidence="2" id="KW-1185">Reference proteome</keyword>